<feature type="domain" description="DUF5000" evidence="2">
    <location>
        <begin position="264"/>
        <end position="407"/>
    </location>
</feature>
<comment type="caution">
    <text evidence="4">The sequence shown here is derived from an EMBL/GenBank/DDBJ whole genome shotgun (WGS) entry which is preliminary data.</text>
</comment>
<dbReference type="PROSITE" id="PS51257">
    <property type="entry name" value="PROKAR_LIPOPROTEIN"/>
    <property type="match status" value="1"/>
</dbReference>
<dbReference type="InterPro" id="IPR008979">
    <property type="entry name" value="Galactose-bd-like_sf"/>
</dbReference>
<evidence type="ECO:0000259" key="1">
    <source>
        <dbReference type="Pfam" id="PF16323"/>
    </source>
</evidence>
<dbReference type="Pfam" id="PF16391">
    <property type="entry name" value="DUF5000"/>
    <property type="match status" value="1"/>
</dbReference>
<evidence type="ECO:0000259" key="3">
    <source>
        <dbReference type="Pfam" id="PF17166"/>
    </source>
</evidence>
<dbReference type="Pfam" id="PF17166">
    <property type="entry name" value="DUF5126"/>
    <property type="match status" value="1"/>
</dbReference>
<feature type="domain" description="DUF5126" evidence="3">
    <location>
        <begin position="137"/>
        <end position="238"/>
    </location>
</feature>
<dbReference type="Proteomes" id="UP000297429">
    <property type="component" value="Unassembled WGS sequence"/>
</dbReference>
<dbReference type="InterPro" id="IPR033431">
    <property type="entry name" value="DUF5126"/>
</dbReference>
<protein>
    <submittedName>
        <fullName evidence="4">DUF4959 domain-containing protein</fullName>
    </submittedName>
</protein>
<dbReference type="InterPro" id="IPR032164">
    <property type="entry name" value="DUF5000"/>
</dbReference>
<organism evidence="4 5">
    <name type="scientific">Pedobacter alluvionis</name>
    <dbReference type="NCBI Taxonomy" id="475253"/>
    <lineage>
        <taxon>Bacteria</taxon>
        <taxon>Pseudomonadati</taxon>
        <taxon>Bacteroidota</taxon>
        <taxon>Sphingobacteriia</taxon>
        <taxon>Sphingobacteriales</taxon>
        <taxon>Sphingobacteriaceae</taxon>
        <taxon>Pedobacter</taxon>
    </lineage>
</organism>
<evidence type="ECO:0000313" key="5">
    <source>
        <dbReference type="Proteomes" id="UP000297429"/>
    </source>
</evidence>
<keyword evidence="5" id="KW-1185">Reference proteome</keyword>
<evidence type="ECO:0000313" key="4">
    <source>
        <dbReference type="EMBL" id="TFB29407.1"/>
    </source>
</evidence>
<evidence type="ECO:0000259" key="2">
    <source>
        <dbReference type="Pfam" id="PF16391"/>
    </source>
</evidence>
<reference evidence="4 5" key="1">
    <citation type="submission" date="2019-03" db="EMBL/GenBank/DDBJ databases">
        <authorList>
            <person name="He R.-H."/>
        </authorList>
    </citation>
    <scope>NUCLEOTIDE SEQUENCE [LARGE SCALE GENOMIC DNA]</scope>
    <source>
        <strain evidence="4 5">DSM 19624</strain>
    </source>
</reference>
<accession>A0ABY2HK78</accession>
<dbReference type="InterPro" id="IPR032527">
    <property type="entry name" value="DUF4959"/>
</dbReference>
<dbReference type="Pfam" id="PF16323">
    <property type="entry name" value="DUF4959"/>
    <property type="match status" value="1"/>
</dbReference>
<name>A0ABY2HK78_9SPHI</name>
<dbReference type="SUPFAM" id="SSF49785">
    <property type="entry name" value="Galactose-binding domain-like"/>
    <property type="match status" value="1"/>
</dbReference>
<proteinExistence type="predicted"/>
<gene>
    <name evidence="4" type="ORF">E3V97_20420</name>
</gene>
<dbReference type="Gene3D" id="2.60.120.260">
    <property type="entry name" value="Galactose-binding domain-like"/>
    <property type="match status" value="1"/>
</dbReference>
<feature type="domain" description="DUF4959" evidence="1">
    <location>
        <begin position="30"/>
        <end position="135"/>
    </location>
</feature>
<dbReference type="EMBL" id="SOPX01000004">
    <property type="protein sequence ID" value="TFB29407.1"/>
    <property type="molecule type" value="Genomic_DNA"/>
</dbReference>
<sequence>MVVFILKIKIMKLKKIINYLLLFTLVFALFSCKEEELGGPTEHDGTVPQMVSNIRVENLNGKARITYKLPNDKNLLYVKAVFKLANGTNFEAKSSFYKDTVVVEGFADTLEHQVSLYSVSRSEVLSQPTMVKVKPLEAPFLKAFKSIQVIDAFGGYNLAATNPTRDNISIIVMKMNVFKQFEVDNFRSIFTRTDSILSKIRGLSTTKQELAIFVKDKWGNSSDTLYKTINPIFEAKLNPSLFRALVLPGDAPQVTNGAALNYAWDGRLGWPYTSFTHQINGGNGPHMVSFDTGVSAKLSRVWIRPFPEGIRYYYLTTMKRFEIYGSNSPNLNGALDSSWILLGSYEVKKPSGLPYGNDNAEDQATAAAGFSWDINLAAPKVRYLRIRCLENWAGGTAQSINEIEVYGSVQ</sequence>